<feature type="coiled-coil region" evidence="1">
    <location>
        <begin position="71"/>
        <end position="98"/>
    </location>
</feature>
<organism evidence="2">
    <name type="scientific">Siphoviridae sp. ctCS019</name>
    <dbReference type="NCBI Taxonomy" id="2825378"/>
    <lineage>
        <taxon>Viruses</taxon>
        <taxon>Duplodnaviria</taxon>
        <taxon>Heunggongvirae</taxon>
        <taxon>Uroviricota</taxon>
        <taxon>Caudoviricetes</taxon>
    </lineage>
</organism>
<dbReference type="EMBL" id="BK016015">
    <property type="protein sequence ID" value="DAF89696.1"/>
    <property type="molecule type" value="Genomic_DNA"/>
</dbReference>
<proteinExistence type="predicted"/>
<keyword evidence="1" id="KW-0175">Coiled coil</keyword>
<reference evidence="2" key="1">
    <citation type="journal article" date="2021" name="Proc. Natl. Acad. Sci. U.S.A.">
        <title>A Catalog of Tens of Thousands of Viruses from Human Metagenomes Reveals Hidden Associations with Chronic Diseases.</title>
        <authorList>
            <person name="Tisza M.J."/>
            <person name="Buck C.B."/>
        </authorList>
    </citation>
    <scope>NUCLEOTIDE SEQUENCE</scope>
    <source>
        <strain evidence="2">CtCS019</strain>
    </source>
</reference>
<accession>A0A8S5U5E0</accession>
<name>A0A8S5U5E0_9CAUD</name>
<protein>
    <submittedName>
        <fullName evidence="2">Uncharacterized protein</fullName>
    </submittedName>
</protein>
<sequence length="102" mass="12256">MKRIKDLSQLSKGCTITKICNGEFQQWEFLMIHPHNENYILALNSWTQNGDKLYIPNILKEEYYVGKYDSCFVAQERIKQYERQIKRLQERIKQLQNGNENV</sequence>
<evidence type="ECO:0000313" key="2">
    <source>
        <dbReference type="EMBL" id="DAF89696.1"/>
    </source>
</evidence>
<evidence type="ECO:0000256" key="1">
    <source>
        <dbReference type="SAM" id="Coils"/>
    </source>
</evidence>